<protein>
    <submittedName>
        <fullName evidence="1">Uncharacterized protein</fullName>
    </submittedName>
</protein>
<organism evidence="1 2">
    <name type="scientific">Hydnomerulius pinastri MD-312</name>
    <dbReference type="NCBI Taxonomy" id="994086"/>
    <lineage>
        <taxon>Eukaryota</taxon>
        <taxon>Fungi</taxon>
        <taxon>Dikarya</taxon>
        <taxon>Basidiomycota</taxon>
        <taxon>Agaricomycotina</taxon>
        <taxon>Agaricomycetes</taxon>
        <taxon>Agaricomycetidae</taxon>
        <taxon>Boletales</taxon>
        <taxon>Boletales incertae sedis</taxon>
        <taxon>Leucogyrophana</taxon>
    </lineage>
</organism>
<dbReference type="Proteomes" id="UP000053820">
    <property type="component" value="Unassembled WGS sequence"/>
</dbReference>
<evidence type="ECO:0000313" key="2">
    <source>
        <dbReference type="Proteomes" id="UP000053820"/>
    </source>
</evidence>
<name>A0A0C9WAC8_9AGAM</name>
<sequence>MKIDGSTGERYQRLSKHSEHLNVIAPHQIAGNVSILGNSSNAHTAGVYIEEVAFDRKQGS</sequence>
<accession>A0A0C9WAC8</accession>
<keyword evidence="2" id="KW-1185">Reference proteome</keyword>
<reference evidence="1 2" key="1">
    <citation type="submission" date="2014-04" db="EMBL/GenBank/DDBJ databases">
        <title>Evolutionary Origins and Diversification of the Mycorrhizal Mutualists.</title>
        <authorList>
            <consortium name="DOE Joint Genome Institute"/>
            <consortium name="Mycorrhizal Genomics Consortium"/>
            <person name="Kohler A."/>
            <person name="Kuo A."/>
            <person name="Nagy L.G."/>
            <person name="Floudas D."/>
            <person name="Copeland A."/>
            <person name="Barry K.W."/>
            <person name="Cichocki N."/>
            <person name="Veneault-Fourrey C."/>
            <person name="LaButti K."/>
            <person name="Lindquist E.A."/>
            <person name="Lipzen A."/>
            <person name="Lundell T."/>
            <person name="Morin E."/>
            <person name="Murat C."/>
            <person name="Riley R."/>
            <person name="Ohm R."/>
            <person name="Sun H."/>
            <person name="Tunlid A."/>
            <person name="Henrissat B."/>
            <person name="Grigoriev I.V."/>
            <person name="Hibbett D.S."/>
            <person name="Martin F."/>
        </authorList>
    </citation>
    <scope>NUCLEOTIDE SEQUENCE [LARGE SCALE GENOMIC DNA]</scope>
    <source>
        <strain evidence="1 2">MD-312</strain>
    </source>
</reference>
<dbReference type="OrthoDB" id="2152029at2759"/>
<evidence type="ECO:0000313" key="1">
    <source>
        <dbReference type="EMBL" id="KIJ64893.1"/>
    </source>
</evidence>
<dbReference type="EMBL" id="KN839845">
    <property type="protein sequence ID" value="KIJ64893.1"/>
    <property type="molecule type" value="Genomic_DNA"/>
</dbReference>
<gene>
    <name evidence="1" type="ORF">HYDPIDRAFT_111557</name>
</gene>
<dbReference type="HOGENOM" id="CLU_2942046_0_0_1"/>
<dbReference type="AlphaFoldDB" id="A0A0C9WAC8"/>
<proteinExistence type="predicted"/>